<dbReference type="GO" id="GO:0005634">
    <property type="term" value="C:nucleus"/>
    <property type="evidence" value="ECO:0007669"/>
    <property type="project" value="UniProtKB-SubCell"/>
</dbReference>
<dbReference type="Proteomes" id="UP000515151">
    <property type="component" value="Chromosome 4"/>
</dbReference>
<accession>A0A6P8D9L5</accession>
<evidence type="ECO:0000259" key="8">
    <source>
        <dbReference type="PROSITE" id="PS51369"/>
    </source>
</evidence>
<dbReference type="InterPro" id="IPR005333">
    <property type="entry name" value="Transcription_factor_TCP"/>
</dbReference>
<dbReference type="PANTHER" id="PTHR31072">
    <property type="entry name" value="TRANSCRIPTION FACTOR TCP4-RELATED"/>
    <property type="match status" value="1"/>
</dbReference>
<gene>
    <name evidence="11" type="primary">LOC116205351</name>
</gene>
<evidence type="ECO:0000256" key="1">
    <source>
        <dbReference type="ARBA" id="ARBA00004123"/>
    </source>
</evidence>
<feature type="compositionally biased region" description="Basic and acidic residues" evidence="7">
    <location>
        <begin position="200"/>
        <end position="214"/>
    </location>
</feature>
<evidence type="ECO:0000313" key="10">
    <source>
        <dbReference type="Proteomes" id="UP000515151"/>
    </source>
</evidence>
<sequence length="335" mass="36920">MLPPTMNSSSSSVYHHHNQYPPPSFLNHEGQLSDLLLVPPPVSSVVSSQHQALLGTVLSRNGEPSSLRNNVSLPEAKKDRHSKILTAQGLRDRRVRLSIGIARRFFDLQDMLGFDRASKTLEWLLSKSTDSIKKLARTKHINNSNQQDKTSPTSSSSSGSGGSSCSGFEYEVMPKKGKVKKAAKSISSKKRTKTLNVDQSRAEPRARARERTQEKFISNCQFRASSAQSDGSAQNPLDSQSPNTIPASKNQALPLELEVAKQSVATMRKPSTSVLFNHHKNSSVISSSKDWNSNFSVVQGFLPDLSPQWEVNHAINVNLTTEFRSSTEELRSKPA</sequence>
<keyword evidence="3" id="KW-0805">Transcription regulation</keyword>
<protein>
    <submittedName>
        <fullName evidence="11">Transcription factor DICHOTOMA-like</fullName>
    </submittedName>
</protein>
<dbReference type="RefSeq" id="XP_031393792.1">
    <property type="nucleotide sequence ID" value="XM_031537932.1"/>
</dbReference>
<keyword evidence="4" id="KW-0238">DNA-binding</keyword>
<reference evidence="10" key="1">
    <citation type="journal article" date="2020" name="Plant Biotechnol. J.">
        <title>The pomegranate (Punica granatum L.) draft genome dissects genetic divergence between soft- and hard-seeded cultivars.</title>
        <authorList>
            <person name="Luo X."/>
            <person name="Li H."/>
            <person name="Wu Z."/>
            <person name="Yao W."/>
            <person name="Zhao P."/>
            <person name="Cao D."/>
            <person name="Yu H."/>
            <person name="Li K."/>
            <person name="Poudel K."/>
            <person name="Zhao D."/>
            <person name="Zhang F."/>
            <person name="Xia X."/>
            <person name="Chen L."/>
            <person name="Wang Q."/>
            <person name="Jing D."/>
            <person name="Cao S."/>
        </authorList>
    </citation>
    <scope>NUCLEOTIDE SEQUENCE [LARGE SCALE GENOMIC DNA]</scope>
    <source>
        <strain evidence="10">cv. Tunisia</strain>
    </source>
</reference>
<dbReference type="GO" id="GO:0043565">
    <property type="term" value="F:sequence-specific DNA binding"/>
    <property type="evidence" value="ECO:0007669"/>
    <property type="project" value="TreeGrafter"/>
</dbReference>
<evidence type="ECO:0000256" key="3">
    <source>
        <dbReference type="ARBA" id="ARBA00023015"/>
    </source>
</evidence>
<evidence type="ECO:0000256" key="4">
    <source>
        <dbReference type="ARBA" id="ARBA00023125"/>
    </source>
</evidence>
<dbReference type="GeneID" id="116205351"/>
<dbReference type="InterPro" id="IPR017888">
    <property type="entry name" value="CYC/TB1_R_domain"/>
</dbReference>
<evidence type="ECO:0000256" key="7">
    <source>
        <dbReference type="SAM" id="MobiDB-lite"/>
    </source>
</evidence>
<feature type="domain" description="R" evidence="9">
    <location>
        <begin position="198"/>
        <end position="215"/>
    </location>
</feature>
<feature type="compositionally biased region" description="Polar residues" evidence="7">
    <location>
        <begin position="215"/>
        <end position="250"/>
    </location>
</feature>
<dbReference type="PROSITE" id="PS51369">
    <property type="entry name" value="TCP"/>
    <property type="match status" value="1"/>
</dbReference>
<feature type="domain" description="TCP" evidence="8">
    <location>
        <begin position="77"/>
        <end position="135"/>
    </location>
</feature>
<feature type="compositionally biased region" description="Basic residues" evidence="7">
    <location>
        <begin position="179"/>
        <end position="193"/>
    </location>
</feature>
<dbReference type="GO" id="GO:2000032">
    <property type="term" value="P:regulation of secondary shoot formation"/>
    <property type="evidence" value="ECO:0007669"/>
    <property type="project" value="TreeGrafter"/>
</dbReference>
<evidence type="ECO:0000256" key="2">
    <source>
        <dbReference type="ARBA" id="ARBA00022473"/>
    </source>
</evidence>
<feature type="region of interest" description="Disordered" evidence="7">
    <location>
        <begin position="179"/>
        <end position="250"/>
    </location>
</feature>
<comment type="subcellular location">
    <subcellularLocation>
        <location evidence="1">Nucleus</location>
    </subcellularLocation>
</comment>
<dbReference type="Pfam" id="PF03634">
    <property type="entry name" value="TCP"/>
    <property type="match status" value="1"/>
</dbReference>
<proteinExistence type="predicted"/>
<keyword evidence="2" id="KW-0217">Developmental protein</keyword>
<feature type="region of interest" description="Disordered" evidence="7">
    <location>
        <begin position="138"/>
        <end position="165"/>
    </location>
</feature>
<evidence type="ECO:0000313" key="11">
    <source>
        <dbReference type="RefSeq" id="XP_031393792.1"/>
    </source>
</evidence>
<dbReference type="PROSITE" id="PS51370">
    <property type="entry name" value="R"/>
    <property type="match status" value="1"/>
</dbReference>
<organism evidence="10 11">
    <name type="scientific">Punica granatum</name>
    <name type="common">Pomegranate</name>
    <dbReference type="NCBI Taxonomy" id="22663"/>
    <lineage>
        <taxon>Eukaryota</taxon>
        <taxon>Viridiplantae</taxon>
        <taxon>Streptophyta</taxon>
        <taxon>Embryophyta</taxon>
        <taxon>Tracheophyta</taxon>
        <taxon>Spermatophyta</taxon>
        <taxon>Magnoliopsida</taxon>
        <taxon>eudicotyledons</taxon>
        <taxon>Gunneridae</taxon>
        <taxon>Pentapetalae</taxon>
        <taxon>rosids</taxon>
        <taxon>malvids</taxon>
        <taxon>Myrtales</taxon>
        <taxon>Lythraceae</taxon>
        <taxon>Punica</taxon>
    </lineage>
</organism>
<evidence type="ECO:0000256" key="6">
    <source>
        <dbReference type="ARBA" id="ARBA00023242"/>
    </source>
</evidence>
<dbReference type="AlphaFoldDB" id="A0A6P8D9L5"/>
<feature type="compositionally biased region" description="Polar residues" evidence="7">
    <location>
        <begin position="141"/>
        <end position="153"/>
    </location>
</feature>
<evidence type="ECO:0000259" key="9">
    <source>
        <dbReference type="PROSITE" id="PS51370"/>
    </source>
</evidence>
<dbReference type="OrthoDB" id="1896834at2759"/>
<name>A0A6P8D9L5_PUNGR</name>
<dbReference type="InterPro" id="IPR017887">
    <property type="entry name" value="TF_TCP_subgr"/>
</dbReference>
<dbReference type="GO" id="GO:0003700">
    <property type="term" value="F:DNA-binding transcription factor activity"/>
    <property type="evidence" value="ECO:0007669"/>
    <property type="project" value="InterPro"/>
</dbReference>
<keyword evidence="10" id="KW-1185">Reference proteome</keyword>
<keyword evidence="6" id="KW-0539">Nucleus</keyword>
<keyword evidence="5" id="KW-0804">Transcription</keyword>
<reference evidence="11" key="2">
    <citation type="submission" date="2025-08" db="UniProtKB">
        <authorList>
            <consortium name="RefSeq"/>
        </authorList>
    </citation>
    <scope>IDENTIFICATION</scope>
    <source>
        <tissue evidence="11">Leaf</tissue>
    </source>
</reference>
<evidence type="ECO:0000256" key="5">
    <source>
        <dbReference type="ARBA" id="ARBA00023163"/>
    </source>
</evidence>
<dbReference type="PANTHER" id="PTHR31072:SF224">
    <property type="entry name" value="TRANSCRIPTION FACTOR TCP1"/>
    <property type="match status" value="1"/>
</dbReference>